<dbReference type="OrthoDB" id="799522at2"/>
<sequence length="123" mass="14831">MKRIFYTVLLLMSVAFTITNASAQPRFPRAYDHLRLESFFYYPQTNVYYSFRTHQYIYPSHGGWQIAYRLPHHVRIGKADRITIEHRGFDVWNDNAKHQYAYGRRYNTPPAIVYTPDRRYNGF</sequence>
<evidence type="ECO:0000256" key="1">
    <source>
        <dbReference type="SAM" id="SignalP"/>
    </source>
</evidence>
<accession>A0A4V5UUY1</accession>
<feature type="signal peptide" evidence="1">
    <location>
        <begin position="1"/>
        <end position="23"/>
    </location>
</feature>
<evidence type="ECO:0000313" key="3">
    <source>
        <dbReference type="Proteomes" id="UP000305848"/>
    </source>
</evidence>
<dbReference type="Proteomes" id="UP000305848">
    <property type="component" value="Unassembled WGS sequence"/>
</dbReference>
<keyword evidence="3" id="KW-1185">Reference proteome</keyword>
<dbReference type="EMBL" id="SZQL01000002">
    <property type="protein sequence ID" value="TKK70813.1"/>
    <property type="molecule type" value="Genomic_DNA"/>
</dbReference>
<reference evidence="2 3" key="1">
    <citation type="submission" date="2019-05" db="EMBL/GenBank/DDBJ databases">
        <title>Panacibacter sp. strain 17mud1-8 Genome sequencing and assembly.</title>
        <authorList>
            <person name="Chhetri G."/>
        </authorList>
    </citation>
    <scope>NUCLEOTIDE SEQUENCE [LARGE SCALE GENOMIC DNA]</scope>
    <source>
        <strain evidence="2 3">17mud1-8</strain>
    </source>
</reference>
<feature type="chain" id="PRO_5021035049" evidence="1">
    <location>
        <begin position="24"/>
        <end position="123"/>
    </location>
</feature>
<evidence type="ECO:0000313" key="2">
    <source>
        <dbReference type="EMBL" id="TKK70813.1"/>
    </source>
</evidence>
<comment type="caution">
    <text evidence="2">The sequence shown here is derived from an EMBL/GenBank/DDBJ whole genome shotgun (WGS) entry which is preliminary data.</text>
</comment>
<proteinExistence type="predicted"/>
<name>A0A4V5UUY1_9BACT</name>
<organism evidence="2 3">
    <name type="scientific">Ilyomonas limi</name>
    <dbReference type="NCBI Taxonomy" id="2575867"/>
    <lineage>
        <taxon>Bacteria</taxon>
        <taxon>Pseudomonadati</taxon>
        <taxon>Bacteroidota</taxon>
        <taxon>Chitinophagia</taxon>
        <taxon>Chitinophagales</taxon>
        <taxon>Chitinophagaceae</taxon>
        <taxon>Ilyomonas</taxon>
    </lineage>
</organism>
<dbReference type="AlphaFoldDB" id="A0A4V5UUY1"/>
<protein>
    <submittedName>
        <fullName evidence="2">Uncharacterized protein</fullName>
    </submittedName>
</protein>
<dbReference type="RefSeq" id="WP_137260412.1">
    <property type="nucleotide sequence ID" value="NZ_SZQL01000002.1"/>
</dbReference>
<keyword evidence="1" id="KW-0732">Signal</keyword>
<gene>
    <name evidence="2" type="ORF">FC093_03715</name>
</gene>